<gene>
    <name evidence="1" type="ORF">KI387_005462</name>
</gene>
<name>A0AA38GK41_TAXCH</name>
<organism evidence="1 2">
    <name type="scientific">Taxus chinensis</name>
    <name type="common">Chinese yew</name>
    <name type="synonym">Taxus wallichiana var. chinensis</name>
    <dbReference type="NCBI Taxonomy" id="29808"/>
    <lineage>
        <taxon>Eukaryota</taxon>
        <taxon>Viridiplantae</taxon>
        <taxon>Streptophyta</taxon>
        <taxon>Embryophyta</taxon>
        <taxon>Tracheophyta</taxon>
        <taxon>Spermatophyta</taxon>
        <taxon>Pinopsida</taxon>
        <taxon>Pinidae</taxon>
        <taxon>Conifers II</taxon>
        <taxon>Cupressales</taxon>
        <taxon>Taxaceae</taxon>
        <taxon>Taxus</taxon>
    </lineage>
</organism>
<sequence>LPTGEMTITLDDLYRILRLPIIGEALFQVDAETVMDSILQVFGDAAPLITYHSTSIGYDDMYRGHRQETRLAMLM</sequence>
<accession>A0AA38GK41</accession>
<dbReference type="Proteomes" id="UP000824469">
    <property type="component" value="Unassembled WGS sequence"/>
</dbReference>
<proteinExistence type="predicted"/>
<feature type="non-terminal residue" evidence="1">
    <location>
        <position position="1"/>
    </location>
</feature>
<comment type="caution">
    <text evidence="1">The sequence shown here is derived from an EMBL/GenBank/DDBJ whole genome shotgun (WGS) entry which is preliminary data.</text>
</comment>
<keyword evidence="2" id="KW-1185">Reference proteome</keyword>
<dbReference type="EMBL" id="JAHRHJ020000002">
    <property type="protein sequence ID" value="KAH9325284.1"/>
    <property type="molecule type" value="Genomic_DNA"/>
</dbReference>
<reference evidence="1 2" key="1">
    <citation type="journal article" date="2021" name="Nat. Plants">
        <title>The Taxus genome provides insights into paclitaxel biosynthesis.</title>
        <authorList>
            <person name="Xiong X."/>
            <person name="Gou J."/>
            <person name="Liao Q."/>
            <person name="Li Y."/>
            <person name="Zhou Q."/>
            <person name="Bi G."/>
            <person name="Li C."/>
            <person name="Du R."/>
            <person name="Wang X."/>
            <person name="Sun T."/>
            <person name="Guo L."/>
            <person name="Liang H."/>
            <person name="Lu P."/>
            <person name="Wu Y."/>
            <person name="Zhang Z."/>
            <person name="Ro D.K."/>
            <person name="Shang Y."/>
            <person name="Huang S."/>
            <person name="Yan J."/>
        </authorList>
    </citation>
    <scope>NUCLEOTIDE SEQUENCE [LARGE SCALE GENOMIC DNA]</scope>
    <source>
        <strain evidence="1">Ta-2019</strain>
    </source>
</reference>
<evidence type="ECO:0000313" key="1">
    <source>
        <dbReference type="EMBL" id="KAH9325284.1"/>
    </source>
</evidence>
<evidence type="ECO:0000313" key="2">
    <source>
        <dbReference type="Proteomes" id="UP000824469"/>
    </source>
</evidence>
<protein>
    <submittedName>
        <fullName evidence="1">Uncharacterized protein</fullName>
    </submittedName>
</protein>
<dbReference type="AlphaFoldDB" id="A0AA38GK41"/>
<feature type="non-terminal residue" evidence="1">
    <location>
        <position position="75"/>
    </location>
</feature>